<name>A0A0J8GDT9_9LIST</name>
<dbReference type="AlphaFoldDB" id="A0A0J8GDT9"/>
<dbReference type="PANTHER" id="PTHR34474:SF4">
    <property type="entry name" value="HEME OXYGENASE (STAPHYLOBILIN-PRODUCING) 1"/>
    <property type="match status" value="1"/>
</dbReference>
<dbReference type="NCBIfam" id="NF009841">
    <property type="entry name" value="PRK13316.1"/>
    <property type="match status" value="1"/>
</dbReference>
<evidence type="ECO:0000256" key="1">
    <source>
        <dbReference type="SAM" id="MobiDB-lite"/>
    </source>
</evidence>
<dbReference type="PATRIC" id="fig|1430899.3.peg.1706"/>
<reference evidence="3 4" key="1">
    <citation type="journal article" date="2015" name="Genome Biol. Evol.">
        <title>Comparative Genomics of Listeria Sensu Lato: Genus-Wide Differences in Evolutionary Dynamics and the Progressive Gain of Complex, Potentially Pathogenicity-Related Traits through Lateral Gene Transfer.</title>
        <authorList>
            <person name="Chiara M."/>
            <person name="Caruso M."/>
            <person name="D'Erchia A.M."/>
            <person name="Manzari C."/>
            <person name="Fraccalvieri R."/>
            <person name="Goffredo E."/>
            <person name="Latorre L."/>
            <person name="Miccolupo A."/>
            <person name="Padalino I."/>
            <person name="Santagada G."/>
            <person name="Chiocco D."/>
            <person name="Pesole G."/>
            <person name="Horner D.S."/>
            <person name="Parisi A."/>
        </authorList>
    </citation>
    <scope>NUCLEOTIDE SEQUENCE [LARGE SCALE GENOMIC DNA]</scope>
    <source>
        <strain evidence="3 4">1991</strain>
    </source>
</reference>
<evidence type="ECO:0000313" key="3">
    <source>
        <dbReference type="EMBL" id="KMT59129.1"/>
    </source>
</evidence>
<dbReference type="PROSITE" id="PS51725">
    <property type="entry name" value="ABM"/>
    <property type="match status" value="1"/>
</dbReference>
<keyword evidence="3" id="KW-0560">Oxidoreductase</keyword>
<feature type="compositionally biased region" description="Basic and acidic residues" evidence="1">
    <location>
        <begin position="78"/>
        <end position="99"/>
    </location>
</feature>
<sequence>MIIVTNTIKVEKGYAEHVIQQFTGADGSGHPTKDIADVDGFLGFELWQTHLPDSDYEEVVVSSKWVSEEAQKAWVKSDSFKKAHGRTKDSREQKRDRKGILGNTITQYEIVHVQKPTDKVGD</sequence>
<organism evidence="3 4">
    <name type="scientific">Listeria fleischmannii 1991</name>
    <dbReference type="NCBI Taxonomy" id="1430899"/>
    <lineage>
        <taxon>Bacteria</taxon>
        <taxon>Bacillati</taxon>
        <taxon>Bacillota</taxon>
        <taxon>Bacilli</taxon>
        <taxon>Bacillales</taxon>
        <taxon>Listeriaceae</taxon>
        <taxon>Listeria</taxon>
    </lineage>
</organism>
<dbReference type="InterPro" id="IPR050404">
    <property type="entry name" value="Heme-degrading_MO"/>
</dbReference>
<feature type="domain" description="ABM" evidence="2">
    <location>
        <begin position="2"/>
        <end position="101"/>
    </location>
</feature>
<dbReference type="RefSeq" id="WP_007471751.1">
    <property type="nucleotide sequence ID" value="NZ_KQ130616.1"/>
</dbReference>
<evidence type="ECO:0000313" key="4">
    <source>
        <dbReference type="Proteomes" id="UP000052258"/>
    </source>
</evidence>
<evidence type="ECO:0000259" key="2">
    <source>
        <dbReference type="PROSITE" id="PS51725"/>
    </source>
</evidence>
<keyword evidence="3" id="KW-0503">Monooxygenase</keyword>
<dbReference type="Pfam" id="PF03992">
    <property type="entry name" value="ABM"/>
    <property type="match status" value="1"/>
</dbReference>
<dbReference type="OrthoDB" id="384737at2"/>
<keyword evidence="4" id="KW-1185">Reference proteome</keyword>
<dbReference type="GO" id="GO:0004497">
    <property type="term" value="F:monooxygenase activity"/>
    <property type="evidence" value="ECO:0007669"/>
    <property type="project" value="UniProtKB-KW"/>
</dbReference>
<feature type="region of interest" description="Disordered" evidence="1">
    <location>
        <begin position="77"/>
        <end position="101"/>
    </location>
</feature>
<dbReference type="Proteomes" id="UP000052258">
    <property type="component" value="Unassembled WGS sequence"/>
</dbReference>
<gene>
    <name evidence="3" type="ORF">X560_1670</name>
</gene>
<dbReference type="Gene3D" id="3.30.70.100">
    <property type="match status" value="1"/>
</dbReference>
<accession>A0A0J8GDT9</accession>
<protein>
    <submittedName>
        <fullName evidence="3">Heme-degrading monooxygenase IsdG</fullName>
    </submittedName>
</protein>
<dbReference type="EMBL" id="AZHO01000021">
    <property type="protein sequence ID" value="KMT59129.1"/>
    <property type="molecule type" value="Genomic_DNA"/>
</dbReference>
<comment type="caution">
    <text evidence="3">The sequence shown here is derived from an EMBL/GenBank/DDBJ whole genome shotgun (WGS) entry which is preliminary data.</text>
</comment>
<dbReference type="InterPro" id="IPR007138">
    <property type="entry name" value="ABM_dom"/>
</dbReference>
<proteinExistence type="predicted"/>
<dbReference type="SUPFAM" id="SSF54909">
    <property type="entry name" value="Dimeric alpha+beta barrel"/>
    <property type="match status" value="1"/>
</dbReference>
<dbReference type="PANTHER" id="PTHR34474">
    <property type="entry name" value="SIGNAL TRANSDUCTION PROTEIN TRAP"/>
    <property type="match status" value="1"/>
</dbReference>
<dbReference type="InterPro" id="IPR011008">
    <property type="entry name" value="Dimeric_a/b-barrel"/>
</dbReference>